<evidence type="ECO:0000256" key="1">
    <source>
        <dbReference type="SAM" id="Phobius"/>
    </source>
</evidence>
<protein>
    <submittedName>
        <fullName evidence="2">Uncharacterized protein</fullName>
    </submittedName>
</protein>
<keyword evidence="1" id="KW-0472">Membrane</keyword>
<dbReference type="Proteomes" id="UP001197378">
    <property type="component" value="Unassembled WGS sequence"/>
</dbReference>
<name>A0AAE3CKP1_9PROT</name>
<comment type="caution">
    <text evidence="2">The sequence shown here is derived from an EMBL/GenBank/DDBJ whole genome shotgun (WGS) entry which is preliminary data.</text>
</comment>
<accession>A0AAE3CKP1</accession>
<keyword evidence="1" id="KW-0812">Transmembrane</keyword>
<evidence type="ECO:0000313" key="3">
    <source>
        <dbReference type="Proteomes" id="UP001197378"/>
    </source>
</evidence>
<keyword evidence="3" id="KW-1185">Reference proteome</keyword>
<keyword evidence="1" id="KW-1133">Transmembrane helix</keyword>
<reference evidence="2" key="1">
    <citation type="journal article" date="2021" name="ISME J.">
        <title>Genomic evolution of the class Acidithiobacillia: deep-branching Proteobacteria living in extreme acidic conditions.</title>
        <authorList>
            <person name="Moya-Beltran A."/>
            <person name="Beard S."/>
            <person name="Rojas-Villalobos C."/>
            <person name="Issotta F."/>
            <person name="Gallardo Y."/>
            <person name="Ulloa R."/>
            <person name="Giaveno A."/>
            <person name="Degli Esposti M."/>
            <person name="Johnson D.B."/>
            <person name="Quatrini R."/>
        </authorList>
    </citation>
    <scope>NUCLEOTIDE SEQUENCE</scope>
    <source>
        <strain evidence="2">VAN18-1</strain>
    </source>
</reference>
<feature type="transmembrane region" description="Helical" evidence="1">
    <location>
        <begin position="6"/>
        <end position="27"/>
    </location>
</feature>
<proteinExistence type="predicted"/>
<evidence type="ECO:0000313" key="2">
    <source>
        <dbReference type="EMBL" id="MBU2789067.1"/>
    </source>
</evidence>
<organism evidence="2 3">
    <name type="scientific">Igneacidithiobacillus copahuensis</name>
    <dbReference type="NCBI Taxonomy" id="2724909"/>
    <lineage>
        <taxon>Bacteria</taxon>
        <taxon>Pseudomonadati</taxon>
        <taxon>Pseudomonadota</taxon>
        <taxon>Acidithiobacillia</taxon>
        <taxon>Acidithiobacillales</taxon>
        <taxon>Acidithiobacillaceae</taxon>
        <taxon>Igneacidithiobacillus</taxon>
    </lineage>
</organism>
<gene>
    <name evidence="2" type="ORF">HFQ13_12780</name>
</gene>
<dbReference type="EMBL" id="JAAXYO010000182">
    <property type="protein sequence ID" value="MBU2789067.1"/>
    <property type="molecule type" value="Genomic_DNA"/>
</dbReference>
<sequence length="54" mass="5936">MSPEITIGLAVLLALFVFALVAGMIILRRILKLDQDRKTPGTAQDMPIRDALTK</sequence>
<dbReference type="AlphaFoldDB" id="A0AAE3CKP1"/>
<dbReference type="RefSeq" id="WP_215872593.1">
    <property type="nucleotide sequence ID" value="NZ_JAAXYO010000182.1"/>
</dbReference>